<proteinExistence type="predicted"/>
<protein>
    <submittedName>
        <fullName evidence="1">Uncharacterized protein</fullName>
    </submittedName>
</protein>
<sequence>MDRLKGTYVVLNCDGLVEMETDSGGNWVEGYWGGLKGRKEGRKEGRVDECDDKTGQKCVEGEREGQMGKGGYGRGTGTEEVQAGCITADTLLLLGRQSQYQETPATGSTIHIRGGREGGREGVIGERKENVECSCAIVEGCCCCASSSSNCSPCSDCGAALGRQASAHLTLVQNDMKETFPTVTGQNVCYEKAKQKPAGENNFHTNKLHFSSSMSECGQHHIQRSDRRFDPCDNMVILCLQHHTGR</sequence>
<organism evidence="1 2">
    <name type="scientific">Pleuronectes platessa</name>
    <name type="common">European plaice</name>
    <dbReference type="NCBI Taxonomy" id="8262"/>
    <lineage>
        <taxon>Eukaryota</taxon>
        <taxon>Metazoa</taxon>
        <taxon>Chordata</taxon>
        <taxon>Craniata</taxon>
        <taxon>Vertebrata</taxon>
        <taxon>Euteleostomi</taxon>
        <taxon>Actinopterygii</taxon>
        <taxon>Neopterygii</taxon>
        <taxon>Teleostei</taxon>
        <taxon>Neoteleostei</taxon>
        <taxon>Acanthomorphata</taxon>
        <taxon>Carangaria</taxon>
        <taxon>Pleuronectiformes</taxon>
        <taxon>Pleuronectoidei</taxon>
        <taxon>Pleuronectidae</taxon>
        <taxon>Pleuronectes</taxon>
    </lineage>
</organism>
<keyword evidence="2" id="KW-1185">Reference proteome</keyword>
<dbReference type="Proteomes" id="UP001153269">
    <property type="component" value="Unassembled WGS sequence"/>
</dbReference>
<comment type="caution">
    <text evidence="1">The sequence shown here is derived from an EMBL/GenBank/DDBJ whole genome shotgun (WGS) entry which is preliminary data.</text>
</comment>
<gene>
    <name evidence="1" type="ORF">PLEPLA_LOCUS2089</name>
</gene>
<dbReference type="EMBL" id="CADEAL010000102">
    <property type="protein sequence ID" value="CAB1414380.1"/>
    <property type="molecule type" value="Genomic_DNA"/>
</dbReference>
<evidence type="ECO:0000313" key="1">
    <source>
        <dbReference type="EMBL" id="CAB1414380.1"/>
    </source>
</evidence>
<dbReference type="AlphaFoldDB" id="A0A9N7TJW9"/>
<accession>A0A9N7TJW9</accession>
<name>A0A9N7TJW9_PLEPL</name>
<reference evidence="1" key="1">
    <citation type="submission" date="2020-03" db="EMBL/GenBank/DDBJ databases">
        <authorList>
            <person name="Weist P."/>
        </authorList>
    </citation>
    <scope>NUCLEOTIDE SEQUENCE</scope>
</reference>
<evidence type="ECO:0000313" key="2">
    <source>
        <dbReference type="Proteomes" id="UP001153269"/>
    </source>
</evidence>